<dbReference type="WBParaSite" id="TMUE_1000004066.1">
    <property type="protein sequence ID" value="TMUE_1000004066.1"/>
    <property type="gene ID" value="WBGene00292013"/>
</dbReference>
<dbReference type="PIRSF" id="PIRSF005799">
    <property type="entry name" value="UDP-gal_transpt"/>
    <property type="match status" value="1"/>
</dbReference>
<feature type="transmembrane region" description="Helical" evidence="7">
    <location>
        <begin position="300"/>
        <end position="321"/>
    </location>
</feature>
<evidence type="ECO:0000256" key="2">
    <source>
        <dbReference type="ARBA" id="ARBA00009976"/>
    </source>
</evidence>
<dbReference type="Pfam" id="PF04142">
    <property type="entry name" value="Nuc_sug_transp"/>
    <property type="match status" value="1"/>
</dbReference>
<comment type="subcellular location">
    <subcellularLocation>
        <location evidence="1">Membrane</location>
        <topology evidence="1">Multi-pass membrane protein</topology>
    </subcellularLocation>
</comment>
<keyword evidence="4 7" id="KW-0812">Transmembrane</keyword>
<dbReference type="WBParaSite" id="TMUE_1000004066.5">
    <property type="protein sequence ID" value="TMUE_1000004066.5"/>
    <property type="gene ID" value="WBGene00292013"/>
</dbReference>
<feature type="transmembrane region" description="Helical" evidence="7">
    <location>
        <begin position="170"/>
        <end position="188"/>
    </location>
</feature>
<dbReference type="Gene3D" id="1.10.3730.20">
    <property type="match status" value="1"/>
</dbReference>
<accession>A0A5S6Q9T1</accession>
<dbReference type="STRING" id="70415.A0A5S6Q9T1"/>
<feature type="transmembrane region" description="Helical" evidence="7">
    <location>
        <begin position="236"/>
        <end position="256"/>
    </location>
</feature>
<proteinExistence type="inferred from homology"/>
<organism evidence="8 9">
    <name type="scientific">Trichuris muris</name>
    <name type="common">Mouse whipworm</name>
    <dbReference type="NCBI Taxonomy" id="70415"/>
    <lineage>
        <taxon>Eukaryota</taxon>
        <taxon>Metazoa</taxon>
        <taxon>Ecdysozoa</taxon>
        <taxon>Nematoda</taxon>
        <taxon>Enoplea</taxon>
        <taxon>Dorylaimia</taxon>
        <taxon>Trichinellida</taxon>
        <taxon>Trichuridae</taxon>
        <taxon>Trichuris</taxon>
    </lineage>
</organism>
<evidence type="ECO:0000256" key="5">
    <source>
        <dbReference type="ARBA" id="ARBA00022989"/>
    </source>
</evidence>
<feature type="transmembrane region" description="Helical" evidence="7">
    <location>
        <begin position="67"/>
        <end position="94"/>
    </location>
</feature>
<feature type="transmembrane region" description="Helical" evidence="7">
    <location>
        <begin position="327"/>
        <end position="345"/>
    </location>
</feature>
<evidence type="ECO:0000256" key="4">
    <source>
        <dbReference type="ARBA" id="ARBA00022692"/>
    </source>
</evidence>
<evidence type="ECO:0000256" key="7">
    <source>
        <dbReference type="SAM" id="Phobius"/>
    </source>
</evidence>
<keyword evidence="3" id="KW-0813">Transport</keyword>
<keyword evidence="6 7" id="KW-0472">Membrane</keyword>
<keyword evidence="3" id="KW-0762">Sugar transport</keyword>
<evidence type="ECO:0000256" key="6">
    <source>
        <dbReference type="ARBA" id="ARBA00023136"/>
    </source>
</evidence>
<keyword evidence="8" id="KW-1185">Reference proteome</keyword>
<dbReference type="GO" id="GO:0000139">
    <property type="term" value="C:Golgi membrane"/>
    <property type="evidence" value="ECO:0007669"/>
    <property type="project" value="InterPro"/>
</dbReference>
<dbReference type="Proteomes" id="UP000046395">
    <property type="component" value="Unassembled WGS sequence"/>
</dbReference>
<reference evidence="8" key="1">
    <citation type="submission" date="2013-11" db="EMBL/GenBank/DDBJ databases">
        <authorList>
            <person name="Aslett M."/>
        </authorList>
    </citation>
    <scope>NUCLEOTIDE SEQUENCE [LARGE SCALE GENOMIC DNA]</scope>
    <source>
        <strain evidence="8">Edinburgh</strain>
    </source>
</reference>
<dbReference type="WBParaSite" id="TMUE_1000004066.2">
    <property type="protein sequence ID" value="TMUE_1000004066.2"/>
    <property type="gene ID" value="WBGene00292013"/>
</dbReference>
<reference evidence="8" key="2">
    <citation type="submission" date="2014-03" db="EMBL/GenBank/DDBJ databases">
        <title>The whipworm genome and dual-species transcriptomics of an intimate host-pathogen interaction.</title>
        <authorList>
            <person name="Foth B.J."/>
            <person name="Tsai I.J."/>
            <person name="Reid A.J."/>
            <person name="Bancroft A.J."/>
            <person name="Nichol S."/>
            <person name="Tracey A."/>
            <person name="Holroyd N."/>
            <person name="Cotton J.A."/>
            <person name="Stanley E.J."/>
            <person name="Zarowiecki M."/>
            <person name="Liu J.Z."/>
            <person name="Huckvale T."/>
            <person name="Cooper P.J."/>
            <person name="Grencis R.K."/>
            <person name="Berriman M."/>
        </authorList>
    </citation>
    <scope>NUCLEOTIDE SEQUENCE [LARGE SCALE GENOMIC DNA]</scope>
    <source>
        <strain evidence="8">Edinburgh</strain>
    </source>
</reference>
<name>A0A5S6Q9T1_TRIMR</name>
<evidence type="ECO:0000256" key="3">
    <source>
        <dbReference type="ARBA" id="ARBA00022597"/>
    </source>
</evidence>
<dbReference type="GO" id="GO:0015165">
    <property type="term" value="F:pyrimidine nucleotide-sugar transmembrane transporter activity"/>
    <property type="evidence" value="ECO:0007669"/>
    <property type="project" value="InterPro"/>
</dbReference>
<dbReference type="AlphaFoldDB" id="A0A5S6Q9T1"/>
<evidence type="ECO:0000313" key="8">
    <source>
        <dbReference type="Proteomes" id="UP000046395"/>
    </source>
</evidence>
<dbReference type="WBParaSite" id="TMUE_1000004066.4">
    <property type="protein sequence ID" value="TMUE_1000004066.4"/>
    <property type="gene ID" value="WBGene00292013"/>
</dbReference>
<dbReference type="InterPro" id="IPR037185">
    <property type="entry name" value="EmrE-like"/>
</dbReference>
<dbReference type="NCBIfam" id="TIGR00803">
    <property type="entry name" value="nst"/>
    <property type="match status" value="1"/>
</dbReference>
<evidence type="ECO:0000256" key="1">
    <source>
        <dbReference type="ARBA" id="ARBA00004141"/>
    </source>
</evidence>
<dbReference type="SUPFAM" id="SSF103481">
    <property type="entry name" value="Multidrug resistance efflux transporter EmrE"/>
    <property type="match status" value="1"/>
</dbReference>
<protein>
    <submittedName>
        <fullName evidence="9">Sugar phosphate transporter domain-containing protein</fullName>
    </submittedName>
</protein>
<dbReference type="PANTHER" id="PTHR10231">
    <property type="entry name" value="NUCLEOTIDE-SUGAR TRANSMEMBRANE TRANSPORTER"/>
    <property type="match status" value="1"/>
</dbReference>
<evidence type="ECO:0000313" key="9">
    <source>
        <dbReference type="WBParaSite" id="TMUE_1000004066.1"/>
    </source>
</evidence>
<dbReference type="WBParaSite" id="TMUE_1000004066.3">
    <property type="protein sequence ID" value="TMUE_1000004066.3"/>
    <property type="gene ID" value="WBGene00292013"/>
</dbReference>
<feature type="transmembrane region" description="Helical" evidence="7">
    <location>
        <begin position="200"/>
        <end position="224"/>
    </location>
</feature>
<keyword evidence="5 7" id="KW-1133">Transmembrane helix</keyword>
<reference evidence="9" key="3">
    <citation type="submission" date="2019-12" db="UniProtKB">
        <authorList>
            <consortium name="WormBaseParasite"/>
        </authorList>
    </citation>
    <scope>IDENTIFICATION</scope>
</reference>
<sequence>MHRAYRADEAKMHLPKAKDGEEKMLMEEAQQVPLWYKGCSLTALVATSTATVLMLRYSRTMATTGPLYLSSSAVAVSEVVKVILSFAAIFISCGCSSSAMMKLLQVEMLVKVKEMAKMTVPAFLYVVQNNLLFLALSNLDAATYQVTYQCKILTTALLSVLMLGKRLDRLKWFSLVVLMVGVIIVQFPSKNASVAEKHDFASQVIGLTAVFIACLTSGFAGVYLELVLKTTRTSLWVRNLQLALFSVVAAFVTMFAQDGAAVMSDGMFQGYIWITWIVIMLQAGGGLVIALVVKFADNILKVFATSISIVCSCILSCVILDDFKPSFSFVVGAMLVIGSTVLYGYERDQSVRPPRPATAK</sequence>
<feature type="transmembrane region" description="Helical" evidence="7">
    <location>
        <begin position="34"/>
        <end position="55"/>
    </location>
</feature>
<dbReference type="InterPro" id="IPR007271">
    <property type="entry name" value="Nuc_sug_transpt"/>
</dbReference>
<feature type="transmembrane region" description="Helical" evidence="7">
    <location>
        <begin position="268"/>
        <end position="293"/>
    </location>
</feature>
<comment type="similarity">
    <text evidence="2">Belongs to the nucleotide-sugar transporter family. SLC35A subfamily.</text>
</comment>